<feature type="binding site" evidence="7">
    <location>
        <position position="424"/>
    </location>
    <ligand>
        <name>substrate</name>
    </ligand>
</feature>
<organism evidence="10 11">
    <name type="scientific">Tangfeifania diversioriginum</name>
    <dbReference type="NCBI Taxonomy" id="1168035"/>
    <lineage>
        <taxon>Bacteria</taxon>
        <taxon>Pseudomonadati</taxon>
        <taxon>Bacteroidota</taxon>
        <taxon>Bacteroidia</taxon>
        <taxon>Marinilabiliales</taxon>
        <taxon>Prolixibacteraceae</taxon>
        <taxon>Tangfeifania</taxon>
    </lineage>
</organism>
<dbReference type="InterPro" id="IPR002252">
    <property type="entry name" value="Glyco_hydro_36"/>
</dbReference>
<dbReference type="PIRSF" id="PIRSF005536">
    <property type="entry name" value="Agal"/>
    <property type="match status" value="1"/>
</dbReference>
<dbReference type="FunFam" id="3.20.20.70:FF:000118">
    <property type="entry name" value="Alpha-galactosidase"/>
    <property type="match status" value="1"/>
</dbReference>
<dbReference type="InterPro" id="IPR050985">
    <property type="entry name" value="Alpha-glycosidase_related"/>
</dbReference>
<dbReference type="PRINTS" id="PR00743">
    <property type="entry name" value="GLHYDRLASE36"/>
</dbReference>
<evidence type="ECO:0000313" key="10">
    <source>
        <dbReference type="EMBL" id="SHI52256.1"/>
    </source>
</evidence>
<dbReference type="OrthoDB" id="9758822at2"/>
<evidence type="ECO:0000256" key="2">
    <source>
        <dbReference type="ARBA" id="ARBA00012755"/>
    </source>
</evidence>
<dbReference type="SUPFAM" id="SSF51445">
    <property type="entry name" value="(Trans)glycosidases"/>
    <property type="match status" value="1"/>
</dbReference>
<dbReference type="Pfam" id="PF16875">
    <property type="entry name" value="Glyco_hydro_36N"/>
    <property type="match status" value="1"/>
</dbReference>
<dbReference type="GO" id="GO:0016052">
    <property type="term" value="P:carbohydrate catabolic process"/>
    <property type="evidence" value="ECO:0007669"/>
    <property type="project" value="InterPro"/>
</dbReference>
<evidence type="ECO:0000256" key="5">
    <source>
        <dbReference type="PIRNR" id="PIRNR005536"/>
    </source>
</evidence>
<evidence type="ECO:0000259" key="9">
    <source>
        <dbReference type="Pfam" id="PF16875"/>
    </source>
</evidence>
<dbReference type="EC" id="3.2.1.22" evidence="2 5"/>
<dbReference type="InterPro" id="IPR017853">
    <property type="entry name" value="GH"/>
</dbReference>
<feature type="binding site" evidence="7">
    <location>
        <position position="529"/>
    </location>
    <ligand>
        <name>substrate</name>
    </ligand>
</feature>
<feature type="binding site" evidence="7">
    <location>
        <position position="507"/>
    </location>
    <ligand>
        <name>substrate</name>
    </ligand>
</feature>
<dbReference type="Gene3D" id="2.70.98.60">
    <property type="entry name" value="alpha-galactosidase from lactobacil brevis"/>
    <property type="match status" value="1"/>
</dbReference>
<dbReference type="Gene3D" id="2.60.40.1180">
    <property type="entry name" value="Golgi alpha-mannosidase II"/>
    <property type="match status" value="1"/>
</dbReference>
<dbReference type="RefSeq" id="WP_073165101.1">
    <property type="nucleotide sequence ID" value="NZ_FQZE01000003.1"/>
</dbReference>
<feature type="domain" description="Glycosyl hydrolase family 36 N-terminal" evidence="9">
    <location>
        <begin position="43"/>
        <end position="265"/>
    </location>
</feature>
<evidence type="ECO:0000313" key="11">
    <source>
        <dbReference type="Proteomes" id="UP000184050"/>
    </source>
</evidence>
<feature type="binding site" evidence="7">
    <location>
        <begin position="344"/>
        <end position="345"/>
    </location>
    <ligand>
        <name>substrate</name>
    </ligand>
</feature>
<keyword evidence="11" id="KW-1185">Reference proteome</keyword>
<feature type="active site" description="Proton donor" evidence="6">
    <location>
        <position position="529"/>
    </location>
</feature>
<dbReference type="CDD" id="cd14791">
    <property type="entry name" value="GH36"/>
    <property type="match status" value="1"/>
</dbReference>
<evidence type="ECO:0000256" key="6">
    <source>
        <dbReference type="PIRSR" id="PIRSR005536-1"/>
    </source>
</evidence>
<keyword evidence="3 5" id="KW-0378">Hydrolase</keyword>
<reference evidence="10 11" key="1">
    <citation type="submission" date="2016-11" db="EMBL/GenBank/DDBJ databases">
        <authorList>
            <person name="Jaros S."/>
            <person name="Januszkiewicz K."/>
            <person name="Wedrychowicz H."/>
        </authorList>
    </citation>
    <scope>NUCLEOTIDE SEQUENCE [LARGE SCALE GENOMIC DNA]</scope>
    <source>
        <strain evidence="10 11">DSM 27063</strain>
    </source>
</reference>
<evidence type="ECO:0000256" key="7">
    <source>
        <dbReference type="PIRSR" id="PIRSR005536-2"/>
    </source>
</evidence>
<proteinExistence type="inferred from homology"/>
<dbReference type="STRING" id="1168035.SAMN05444280_10332"/>
<dbReference type="Proteomes" id="UP000184050">
    <property type="component" value="Unassembled WGS sequence"/>
</dbReference>
<dbReference type="InterPro" id="IPR013780">
    <property type="entry name" value="Glyco_hydro_b"/>
</dbReference>
<name>A0A1M6BU33_9BACT</name>
<comment type="catalytic activity">
    <reaction evidence="1 5">
        <text>Hydrolysis of terminal, non-reducing alpha-D-galactose residues in alpha-D-galactosides, including galactose oligosaccharides, galactomannans and galactolipids.</text>
        <dbReference type="EC" id="3.2.1.22"/>
    </reaction>
</comment>
<accession>A0A1M6BU33</accession>
<dbReference type="InterPro" id="IPR031705">
    <property type="entry name" value="Glyco_hydro_36_C"/>
</dbReference>
<feature type="domain" description="Glycosyl hydrolase family 36 C-terminal" evidence="8">
    <location>
        <begin position="624"/>
        <end position="713"/>
    </location>
</feature>
<dbReference type="GO" id="GO:0004557">
    <property type="term" value="F:alpha-galactosidase activity"/>
    <property type="evidence" value="ECO:0007669"/>
    <property type="project" value="UniProtKB-UniRule"/>
</dbReference>
<dbReference type="PROSITE" id="PS00512">
    <property type="entry name" value="ALPHA_GALACTOSIDASE"/>
    <property type="match status" value="1"/>
</dbReference>
<feature type="binding site" evidence="7">
    <location>
        <begin position="458"/>
        <end position="462"/>
    </location>
    <ligand>
        <name>substrate</name>
    </ligand>
</feature>
<dbReference type="EMBL" id="FQZE01000003">
    <property type="protein sequence ID" value="SHI52256.1"/>
    <property type="molecule type" value="Genomic_DNA"/>
</dbReference>
<gene>
    <name evidence="10" type="ORF">SAMN05444280_10332</name>
</gene>
<dbReference type="Gene3D" id="3.20.20.70">
    <property type="entry name" value="Aldolase class I"/>
    <property type="match status" value="1"/>
</dbReference>
<dbReference type="AlphaFoldDB" id="A0A1M6BU33"/>
<dbReference type="Pfam" id="PF16874">
    <property type="entry name" value="Glyco_hydro_36C"/>
    <property type="match status" value="1"/>
</dbReference>
<dbReference type="InterPro" id="IPR031704">
    <property type="entry name" value="Glyco_hydro_36_N"/>
</dbReference>
<dbReference type="InterPro" id="IPR038417">
    <property type="entry name" value="Alpga-gal_N_sf"/>
</dbReference>
<sequence length="717" mass="83563">MKTQFITFIFFLITGLLSAQEGPIIIETQNTAVAYKINSEGKLLQVYMGEKLKNVSEYELLNSRNEAYVTAGMHDVHEPAIRIIHNDSNPSLSLFFQNVEVAEEIDNVKTTVITLKDDKYPVEVKLFFKAFWKEDVIETWTEIVHQENEPVWMTKFASSMLHFGEKEYWLTQFHGDWNKEMIMQESKLTSGMKVLDSKLGTRTNKFQAPFFFLSMNQPATETEGDVMAGTIAWTGNFQFVFEIDELNSLRVVSGMNPFASEYQLQPGELFKTPSFIFTLSNQGKGQASRNLHKWAQKYQVLHGTEGRLTLLNNWEATYFDFDEDRLVELFDGAKELGVDLFLLDDGWFGNKYPRNHDRAGLGDWQANKKKLPHGIGYLVEQAEEKGIKFGIWLEPEMVNPKSELYEQHPEWILKLKNRPEHYSRNQLVLDMSNPEVQQFVFNVVDEMLTEHPEIAFIKWDCNREMTNTYSEYLGENQSHIFIEYVNGFYKVMEDLREKHPDLPIMLCSGGGGRTDYGAMKYFTEFWASDNTSAYDRIFIQWGYSYFFPANTICNHVTSMGNQSLKFRTDVAMMGKMGYDIRVEEFSEEELEFSQQVLKDYDRLKDVIWFGEMYRLVSPYEEERASLMYVSEPKDKAVVFCYNLYPYREEHTNPVKLQGLDPDKKYRVKEINKIPGQRWSAFRQDDQVFTGDYLMKVGLNFADTRELTSTVVELTAEN</sequence>
<dbReference type="Pfam" id="PF02065">
    <property type="entry name" value="Melibiase"/>
    <property type="match status" value="1"/>
</dbReference>
<evidence type="ECO:0000256" key="1">
    <source>
        <dbReference type="ARBA" id="ARBA00001255"/>
    </source>
</evidence>
<evidence type="ECO:0000256" key="3">
    <source>
        <dbReference type="ARBA" id="ARBA00022801"/>
    </source>
</evidence>
<dbReference type="PANTHER" id="PTHR43053:SF3">
    <property type="entry name" value="ALPHA-GALACTOSIDASE C-RELATED"/>
    <property type="match status" value="1"/>
</dbReference>
<dbReference type="InterPro" id="IPR000111">
    <property type="entry name" value="Glyco_hydro_27/36_CS"/>
</dbReference>
<dbReference type="PANTHER" id="PTHR43053">
    <property type="entry name" value="GLYCOSIDASE FAMILY 31"/>
    <property type="match status" value="1"/>
</dbReference>
<feature type="binding site" evidence="7">
    <location>
        <position position="177"/>
    </location>
    <ligand>
        <name>substrate</name>
    </ligand>
</feature>
<feature type="active site" description="Nucleophile" evidence="6">
    <location>
        <position position="460"/>
    </location>
</feature>
<keyword evidence="4 5" id="KW-0326">Glycosidase</keyword>
<evidence type="ECO:0000256" key="4">
    <source>
        <dbReference type="ARBA" id="ARBA00023295"/>
    </source>
</evidence>
<evidence type="ECO:0000259" key="8">
    <source>
        <dbReference type="Pfam" id="PF16874"/>
    </source>
</evidence>
<protein>
    <recommendedName>
        <fullName evidence="2 5">Alpha-galactosidase</fullName>
        <ecNumber evidence="2 5">3.2.1.22</ecNumber>
    </recommendedName>
</protein>
<comment type="similarity">
    <text evidence="5">Belongs to the glycosyl hydrolase.</text>
</comment>
<dbReference type="InterPro" id="IPR013785">
    <property type="entry name" value="Aldolase_TIM"/>
</dbReference>